<dbReference type="SUPFAM" id="SSF48350">
    <property type="entry name" value="GTPase activation domain, GAP"/>
    <property type="match status" value="1"/>
</dbReference>
<proteinExistence type="predicted"/>
<evidence type="ECO:0000313" key="4">
    <source>
        <dbReference type="Proteomes" id="UP000728185"/>
    </source>
</evidence>
<protein>
    <recommendedName>
        <fullName evidence="5">Rho-GAP domain-containing protein</fullName>
    </recommendedName>
</protein>
<comment type="caution">
    <text evidence="3">The sequence shown here is derived from an EMBL/GenBank/DDBJ whole genome shotgun (WGS) entry which is preliminary data.</text>
</comment>
<dbReference type="OrthoDB" id="6236246at2759"/>
<dbReference type="Gene3D" id="1.10.555.10">
    <property type="entry name" value="Rho GTPase activation protein"/>
    <property type="match status" value="2"/>
</dbReference>
<evidence type="ECO:0008006" key="5">
    <source>
        <dbReference type="Google" id="ProtNLM"/>
    </source>
</evidence>
<evidence type="ECO:0000256" key="1">
    <source>
        <dbReference type="ARBA" id="ARBA00022468"/>
    </source>
</evidence>
<dbReference type="AlphaFoldDB" id="A0A8E0RXC4"/>
<dbReference type="GO" id="GO:0005096">
    <property type="term" value="F:GTPase activator activity"/>
    <property type="evidence" value="ECO:0007669"/>
    <property type="project" value="UniProtKB-KW"/>
</dbReference>
<organism evidence="3 4">
    <name type="scientific">Fasciolopsis buskii</name>
    <dbReference type="NCBI Taxonomy" id="27845"/>
    <lineage>
        <taxon>Eukaryota</taxon>
        <taxon>Metazoa</taxon>
        <taxon>Spiralia</taxon>
        <taxon>Lophotrochozoa</taxon>
        <taxon>Platyhelminthes</taxon>
        <taxon>Trematoda</taxon>
        <taxon>Digenea</taxon>
        <taxon>Plagiorchiida</taxon>
        <taxon>Echinostomata</taxon>
        <taxon>Echinostomatoidea</taxon>
        <taxon>Fasciolidae</taxon>
        <taxon>Fasciolopsis</taxon>
    </lineage>
</organism>
<keyword evidence="4" id="KW-1185">Reference proteome</keyword>
<dbReference type="PANTHER" id="PTHR14963">
    <property type="entry name" value="RHO GTPASE ACTIVATING PROTEIN 18,19-RELATED"/>
    <property type="match status" value="1"/>
</dbReference>
<feature type="region of interest" description="Disordered" evidence="2">
    <location>
        <begin position="569"/>
        <end position="601"/>
    </location>
</feature>
<dbReference type="InterPro" id="IPR008936">
    <property type="entry name" value="Rho_GTPase_activation_prot"/>
</dbReference>
<evidence type="ECO:0000313" key="3">
    <source>
        <dbReference type="EMBL" id="KAA0190426.1"/>
    </source>
</evidence>
<dbReference type="EMBL" id="LUCM01007090">
    <property type="protein sequence ID" value="KAA0190426.1"/>
    <property type="molecule type" value="Genomic_DNA"/>
</dbReference>
<reference evidence="3" key="1">
    <citation type="submission" date="2019-05" db="EMBL/GenBank/DDBJ databases">
        <title>Annotation for the trematode Fasciolopsis buski.</title>
        <authorList>
            <person name="Choi Y.-J."/>
        </authorList>
    </citation>
    <scope>NUCLEOTIDE SEQUENCE</scope>
    <source>
        <strain evidence="3">HT</strain>
        <tissue evidence="3">Whole worm</tissue>
    </source>
</reference>
<feature type="region of interest" description="Disordered" evidence="2">
    <location>
        <begin position="198"/>
        <end position="218"/>
    </location>
</feature>
<name>A0A8E0RXC4_9TREM</name>
<keyword evidence="1" id="KW-0343">GTPase activation</keyword>
<dbReference type="PANTHER" id="PTHR14963:SF7">
    <property type="entry name" value="RHO GTPASE-ACTIVATING PROTEIN 19"/>
    <property type="match status" value="1"/>
</dbReference>
<sequence length="820" mass="91900">MLQRAAHLVNATQAEEAWHLVGLYQQTQPRGFLHICHRILASFLELTHDYFDQGWPLVTRLVNLTPTTAGAHRSRRHRRNRIKTITNIQNGYWSHDEVDENSLMDEIDLSSVYHNHVCMSPIHHHVAYCTALFPACASDAEYTLPTPKQLTGLGKLRTTWAAKRLFKQILPSRPRTPSTTEMVYGDPIPRHQQKQQQECHADLATTSTTATKKETTKSNGQMHMGTCITLPDCFSMSRTVSTHVGACYHQQTPFTLGSVSARNGTRVPLTPIHVSQSSTPAMGIRRGTTPYCPSPTILVPTDSCCNTDSLICRSLIEYMLDNPALCSTEGLFRIPGNAQRIRELWLSLRGFFQTPYVRIPQPEPECGIECDVMSTRWDLYSLLDAYSPHDLATLLLRCLTTSSQCSMTPVFSSNSGSGGFPTVGSGSMARGAVTDSGTNWGGENTRASFPFTNPDETGLYSSVGGLIHPEAAELCFLATKLQYGLEHVLETDLNEDWMQMLCQARQLLTYRIVLQLLLPNPERMILFDLLRLFKQISQNHSNSRMSAECLARCTALAVFGAPTHMKSNMTVTNVPDQPLNHHHQPQQHQQRRTQQHPWSPDSPLRWRIDTLTNLINMADDLNHLPDIVYSAVRDRLRIRLGHSPISRVPFPNVAEGIRLVPGWRGTYSSNSSLRGHPTHVRSMDMESETSIDANSTKCINGNHKSFSHRVRTLFQCRLFTLKVTPSKSQLEVTQPTSLGQRASTRASLHRAKSSLDPVTRQRANRGLGQSEPFKLWRRQKTGHLTSTTTSNSGRVLMKARSVLLFSPQKSLSITNNRTAS</sequence>
<feature type="region of interest" description="Disordered" evidence="2">
    <location>
        <begin position="732"/>
        <end position="770"/>
    </location>
</feature>
<accession>A0A8E0RXC4</accession>
<gene>
    <name evidence="3" type="ORF">FBUS_02457</name>
</gene>
<dbReference type="Proteomes" id="UP000728185">
    <property type="component" value="Unassembled WGS sequence"/>
</dbReference>
<feature type="compositionally biased region" description="Basic residues" evidence="2">
    <location>
        <begin position="580"/>
        <end position="594"/>
    </location>
</feature>
<feature type="compositionally biased region" description="Polar residues" evidence="2">
    <location>
        <begin position="732"/>
        <end position="746"/>
    </location>
</feature>
<evidence type="ECO:0000256" key="2">
    <source>
        <dbReference type="SAM" id="MobiDB-lite"/>
    </source>
</evidence>